<reference evidence="3" key="1">
    <citation type="journal article" date="2020" name="bioRxiv">
        <title>Hybrid origin of Populus tomentosa Carr. identified through genome sequencing and phylogenomic analysis.</title>
        <authorList>
            <person name="An X."/>
            <person name="Gao K."/>
            <person name="Chen Z."/>
            <person name="Li J."/>
            <person name="Yang X."/>
            <person name="Yang X."/>
            <person name="Zhou J."/>
            <person name="Guo T."/>
            <person name="Zhao T."/>
            <person name="Huang S."/>
            <person name="Miao D."/>
            <person name="Khan W.U."/>
            <person name="Rao P."/>
            <person name="Ye M."/>
            <person name="Lei B."/>
            <person name="Liao W."/>
            <person name="Wang J."/>
            <person name="Ji L."/>
            <person name="Li Y."/>
            <person name="Guo B."/>
            <person name="Mustafa N.S."/>
            <person name="Li S."/>
            <person name="Yun Q."/>
            <person name="Keller S.R."/>
            <person name="Mao J."/>
            <person name="Zhang R."/>
            <person name="Strauss S.H."/>
        </authorList>
    </citation>
    <scope>NUCLEOTIDE SEQUENCE</scope>
    <source>
        <strain evidence="3">GM15</strain>
        <tissue evidence="3">Leaf</tissue>
    </source>
</reference>
<sequence length="689" mass="79789">MAPSPSFLIGPPEIYRRAPLTTTARTQKPQTKAPVWYPQMEIPTLTPCQFLFFKITPSTPPETLFRWLERAWKEDPNTTLKLICYLGLATIKGKPNKYAFFNSVLWLHKYQHYVLASNLAALASFGYLKDLPEILYRILVFEMVNGGYCQSRMLDQGENVKMDQIENEEMEKEETRVLRREKDMFWAEYIYADLLKSDIEFLNLGEVEKISLAAKWCPSVNSFYDRRTQICESIAKAVFPFDSDPGYFDIENAHYVYRVRNRLMKEVLVPLRKALVRRTRCDPITQRPIRPIVSTTTKKMYSGLWTADYNKRFNVYVEIAARTTKKKKLLLPHEIVASFRDKSSSMVAESKWESLVNYLKKKGSLKNCLAVYGISRDMNKMQKDICVSMGLLVSELSEEPWKGKIVSFGDDPKIRMIEGSNLPAKIEFMRQLDYSKVENIKRVFDQIFEFALAEKISREKMPQKIFVFTDMGLQQVSACLWGMWGSYRRRRGCATLPEIVFWNLRGETGILNFPARNLNRVTMVNGFSNDSLAALLERDVVPTLEDLMRSIGPDNVLKSTISGDLWVTWCAKRFSTLCFHLNGNKDLDEAELLAIQKPSNFLLDSMEKKLKLFFIHNGFASRLHAKQLQVLRTTLILQIVLLFRLYDHSTNAYTQQEEKLTEKSLVPEMDEILSSATSWDEFKDLSVMD</sequence>
<dbReference type="Pfam" id="PF25043">
    <property type="entry name" value="DUF7788"/>
    <property type="match status" value="1"/>
</dbReference>
<dbReference type="Pfam" id="PF11443">
    <property type="entry name" value="DUF2828"/>
    <property type="match status" value="2"/>
</dbReference>
<dbReference type="EMBL" id="JAAWWB010000017">
    <property type="protein sequence ID" value="KAG6762631.1"/>
    <property type="molecule type" value="Genomic_DNA"/>
</dbReference>
<dbReference type="PANTHER" id="PTHR31373:SF17">
    <property type="entry name" value="OS06G0652100 PROTEIN"/>
    <property type="match status" value="1"/>
</dbReference>
<dbReference type="PANTHER" id="PTHR31373">
    <property type="entry name" value="OS06G0652100 PROTEIN"/>
    <property type="match status" value="1"/>
</dbReference>
<comment type="caution">
    <text evidence="3">The sequence shown here is derived from an EMBL/GenBank/DDBJ whole genome shotgun (WGS) entry which is preliminary data.</text>
</comment>
<feature type="domain" description="DUF2828" evidence="1">
    <location>
        <begin position="46"/>
        <end position="172"/>
    </location>
</feature>
<dbReference type="InterPro" id="IPR058580">
    <property type="entry name" value="DUF2828"/>
</dbReference>
<proteinExistence type="predicted"/>
<name>A0A8X7Z5A5_POPTO</name>
<feature type="domain" description="DUF2828" evidence="1">
    <location>
        <begin position="190"/>
        <end position="365"/>
    </location>
</feature>
<organism evidence="3 4">
    <name type="scientific">Populus tomentosa</name>
    <name type="common">Chinese white poplar</name>
    <dbReference type="NCBI Taxonomy" id="118781"/>
    <lineage>
        <taxon>Eukaryota</taxon>
        <taxon>Viridiplantae</taxon>
        <taxon>Streptophyta</taxon>
        <taxon>Embryophyta</taxon>
        <taxon>Tracheophyta</taxon>
        <taxon>Spermatophyta</taxon>
        <taxon>Magnoliopsida</taxon>
        <taxon>eudicotyledons</taxon>
        <taxon>Gunneridae</taxon>
        <taxon>Pentapetalae</taxon>
        <taxon>rosids</taxon>
        <taxon>fabids</taxon>
        <taxon>Malpighiales</taxon>
        <taxon>Salicaceae</taxon>
        <taxon>Saliceae</taxon>
        <taxon>Populus</taxon>
    </lineage>
</organism>
<dbReference type="InterPro" id="IPR056690">
    <property type="entry name" value="DUF7788"/>
</dbReference>
<dbReference type="InterPro" id="IPR011205">
    <property type="entry name" value="UCP015417_vWA"/>
</dbReference>
<gene>
    <name evidence="3" type="ORF">POTOM_033145</name>
</gene>
<keyword evidence="4" id="KW-1185">Reference proteome</keyword>
<feature type="domain" description="DUF7788" evidence="2">
    <location>
        <begin position="367"/>
        <end position="545"/>
    </location>
</feature>
<evidence type="ECO:0000259" key="1">
    <source>
        <dbReference type="Pfam" id="PF11443"/>
    </source>
</evidence>
<dbReference type="OrthoDB" id="1153517at2759"/>
<protein>
    <submittedName>
        <fullName evidence="3">Uncharacterized protein</fullName>
    </submittedName>
</protein>
<evidence type="ECO:0000313" key="3">
    <source>
        <dbReference type="EMBL" id="KAG6762631.1"/>
    </source>
</evidence>
<accession>A0A8X7Z5A5</accession>
<dbReference type="AlphaFoldDB" id="A0A8X7Z5A5"/>
<dbReference type="Proteomes" id="UP000886885">
    <property type="component" value="Chromosome 9A"/>
</dbReference>
<evidence type="ECO:0000313" key="4">
    <source>
        <dbReference type="Proteomes" id="UP000886885"/>
    </source>
</evidence>
<evidence type="ECO:0000259" key="2">
    <source>
        <dbReference type="Pfam" id="PF25043"/>
    </source>
</evidence>